<reference evidence="2 3" key="1">
    <citation type="journal article" date="2017" name="Int. J. Parasitol.">
        <title>The genome of the protozoan parasite Cystoisospora suis and a reverse vaccinology approach to identify vaccine candidates.</title>
        <authorList>
            <person name="Palmieri N."/>
            <person name="Shrestha A."/>
            <person name="Ruttkowski B."/>
            <person name="Beck T."/>
            <person name="Vogl C."/>
            <person name="Tomley F."/>
            <person name="Blake D.P."/>
            <person name="Joachim A."/>
        </authorList>
    </citation>
    <scope>NUCLEOTIDE SEQUENCE [LARGE SCALE GENOMIC DNA]</scope>
    <source>
        <strain evidence="2 3">Wien I</strain>
    </source>
</reference>
<accession>A0A2C6KS83</accession>
<feature type="compositionally biased region" description="Low complexity" evidence="1">
    <location>
        <begin position="43"/>
        <end position="55"/>
    </location>
</feature>
<dbReference type="EMBL" id="MIGC01003646">
    <property type="protein sequence ID" value="PHJ19096.1"/>
    <property type="molecule type" value="Genomic_DNA"/>
</dbReference>
<dbReference type="Proteomes" id="UP000221165">
    <property type="component" value="Unassembled WGS sequence"/>
</dbReference>
<evidence type="ECO:0000313" key="2">
    <source>
        <dbReference type="EMBL" id="PHJ19096.1"/>
    </source>
</evidence>
<sequence>MRAFRKNACPRRSSRCKPFMTLVNEKLNLPSPQSQQGPCTKQTSSPSLSSLHSSSTFPPFTLMSSYSSPSRLLPSRSFSFSTSYRCRITPLSSS</sequence>
<dbReference type="GeneID" id="94430435"/>
<keyword evidence="3" id="KW-1185">Reference proteome</keyword>
<dbReference type="RefSeq" id="XP_067920798.1">
    <property type="nucleotide sequence ID" value="XM_068067224.1"/>
</dbReference>
<evidence type="ECO:0000313" key="3">
    <source>
        <dbReference type="Proteomes" id="UP000221165"/>
    </source>
</evidence>
<organism evidence="2 3">
    <name type="scientific">Cystoisospora suis</name>
    <dbReference type="NCBI Taxonomy" id="483139"/>
    <lineage>
        <taxon>Eukaryota</taxon>
        <taxon>Sar</taxon>
        <taxon>Alveolata</taxon>
        <taxon>Apicomplexa</taxon>
        <taxon>Conoidasida</taxon>
        <taxon>Coccidia</taxon>
        <taxon>Eucoccidiorida</taxon>
        <taxon>Eimeriorina</taxon>
        <taxon>Sarcocystidae</taxon>
        <taxon>Cystoisospora</taxon>
    </lineage>
</organism>
<comment type="caution">
    <text evidence="2">The sequence shown here is derived from an EMBL/GenBank/DDBJ whole genome shotgun (WGS) entry which is preliminary data.</text>
</comment>
<dbReference type="VEuPathDB" id="ToxoDB:CSUI_007074"/>
<gene>
    <name evidence="2" type="ORF">CSUI_007074</name>
</gene>
<feature type="compositionally biased region" description="Polar residues" evidence="1">
    <location>
        <begin position="30"/>
        <end position="42"/>
    </location>
</feature>
<protein>
    <submittedName>
        <fullName evidence="2">Uncharacterized protein</fullName>
    </submittedName>
</protein>
<feature type="region of interest" description="Disordered" evidence="1">
    <location>
        <begin position="28"/>
        <end position="55"/>
    </location>
</feature>
<evidence type="ECO:0000256" key="1">
    <source>
        <dbReference type="SAM" id="MobiDB-lite"/>
    </source>
</evidence>
<dbReference type="AlphaFoldDB" id="A0A2C6KS83"/>
<proteinExistence type="predicted"/>
<feature type="non-terminal residue" evidence="2">
    <location>
        <position position="94"/>
    </location>
</feature>
<name>A0A2C6KS83_9APIC</name>